<dbReference type="GeneID" id="20327461"/>
<organism evidence="2 3">
    <name type="scientific">Opisthorchis viverrini</name>
    <name type="common">Southeast Asian liver fluke</name>
    <dbReference type="NCBI Taxonomy" id="6198"/>
    <lineage>
        <taxon>Eukaryota</taxon>
        <taxon>Metazoa</taxon>
        <taxon>Spiralia</taxon>
        <taxon>Lophotrochozoa</taxon>
        <taxon>Platyhelminthes</taxon>
        <taxon>Trematoda</taxon>
        <taxon>Digenea</taxon>
        <taxon>Opisthorchiida</taxon>
        <taxon>Opisthorchiata</taxon>
        <taxon>Opisthorchiidae</taxon>
        <taxon>Opisthorchis</taxon>
    </lineage>
</organism>
<proteinExistence type="predicted"/>
<dbReference type="OrthoDB" id="10576294at2759"/>
<protein>
    <submittedName>
        <fullName evidence="2">Uncharacterized protein</fullName>
    </submittedName>
</protein>
<feature type="signal peptide" evidence="1">
    <location>
        <begin position="1"/>
        <end position="20"/>
    </location>
</feature>
<dbReference type="KEGG" id="ovi:T265_13294"/>
<keyword evidence="3" id="KW-1185">Reference proteome</keyword>
<dbReference type="Proteomes" id="UP000054324">
    <property type="component" value="Unassembled WGS sequence"/>
</dbReference>
<evidence type="ECO:0000256" key="1">
    <source>
        <dbReference type="SAM" id="SignalP"/>
    </source>
</evidence>
<dbReference type="EMBL" id="KL596671">
    <property type="protein sequence ID" value="KER29815.1"/>
    <property type="molecule type" value="Genomic_DNA"/>
</dbReference>
<gene>
    <name evidence="2" type="ORF">T265_13294</name>
</gene>
<feature type="chain" id="PRO_5001704478" evidence="1">
    <location>
        <begin position="21"/>
        <end position="230"/>
    </location>
</feature>
<keyword evidence="1" id="KW-0732">Signal</keyword>
<sequence>MNPPLSFAFVSALLSCIANADHSDVECFTKMVQHVTQCAVEGLLNTDCGMRSHSVEFAPKLTVKKTTVYSTRKQLDDFTLDITPTELPKILLLLSKISPTLTKNRTPMSETKRKTPDWAFPIFLRVELLTRLLKPLRQPMPAFALLGAHQAQSPSFRQPHVLLEAKLDRFRQIHSFAYQLVFHGDLSEALVYDVLQLNIRLTKARGLSLPDEPQEGRNRSWAVEEFSVTL</sequence>
<name>A0A075A2N3_OPIVI</name>
<evidence type="ECO:0000313" key="3">
    <source>
        <dbReference type="Proteomes" id="UP000054324"/>
    </source>
</evidence>
<dbReference type="AlphaFoldDB" id="A0A075A2N3"/>
<accession>A0A075A2N3</accession>
<dbReference type="CTD" id="20327461"/>
<reference evidence="2 3" key="1">
    <citation type="submission" date="2013-11" db="EMBL/GenBank/DDBJ databases">
        <title>Opisthorchis viverrini - life in the bile duct.</title>
        <authorList>
            <person name="Young N.D."/>
            <person name="Nagarajan N."/>
            <person name="Lin S.J."/>
            <person name="Korhonen P.K."/>
            <person name="Jex A.R."/>
            <person name="Hall R.S."/>
            <person name="Safavi-Hemami H."/>
            <person name="Kaewkong W."/>
            <person name="Bertrand D."/>
            <person name="Gao S."/>
            <person name="Seet Q."/>
            <person name="Wongkham S."/>
            <person name="Teh B.T."/>
            <person name="Wongkham C."/>
            <person name="Intapan P.M."/>
            <person name="Maleewong W."/>
            <person name="Yang X."/>
            <person name="Hu M."/>
            <person name="Wang Z."/>
            <person name="Hofmann A."/>
            <person name="Sternberg P.W."/>
            <person name="Tan P."/>
            <person name="Wang J."/>
            <person name="Gasser R.B."/>
        </authorList>
    </citation>
    <scope>NUCLEOTIDE SEQUENCE [LARGE SCALE GENOMIC DNA]</scope>
</reference>
<dbReference type="RefSeq" id="XP_009166446.1">
    <property type="nucleotide sequence ID" value="XM_009168182.1"/>
</dbReference>
<evidence type="ECO:0000313" key="2">
    <source>
        <dbReference type="EMBL" id="KER29815.1"/>
    </source>
</evidence>